<evidence type="ECO:0000256" key="11">
    <source>
        <dbReference type="ARBA" id="ARBA00023136"/>
    </source>
</evidence>
<dbReference type="PANTHER" id="PTHR37928">
    <property type="entry name" value="CFEM DOMAIN PROTEIN (AFU_ORTHOLOGUE AFUA_6G14090)"/>
    <property type="match status" value="1"/>
</dbReference>
<evidence type="ECO:0000256" key="17">
    <source>
        <dbReference type="SAM" id="SignalP"/>
    </source>
</evidence>
<organism evidence="19 20">
    <name type="scientific">Penicilliopsis zonata CBS 506.65</name>
    <dbReference type="NCBI Taxonomy" id="1073090"/>
    <lineage>
        <taxon>Eukaryota</taxon>
        <taxon>Fungi</taxon>
        <taxon>Dikarya</taxon>
        <taxon>Ascomycota</taxon>
        <taxon>Pezizomycotina</taxon>
        <taxon>Eurotiomycetes</taxon>
        <taxon>Eurotiomycetidae</taxon>
        <taxon>Eurotiales</taxon>
        <taxon>Aspergillaceae</taxon>
        <taxon>Penicilliopsis</taxon>
    </lineage>
</organism>
<feature type="signal peptide" evidence="17">
    <location>
        <begin position="1"/>
        <end position="18"/>
    </location>
</feature>
<keyword evidence="11" id="KW-0472">Membrane</keyword>
<dbReference type="VEuPathDB" id="FungiDB:ASPZODRAFT_17856"/>
<proteinExistence type="inferred from homology"/>
<evidence type="ECO:0000313" key="19">
    <source>
        <dbReference type="EMBL" id="OJJ44944.1"/>
    </source>
</evidence>
<keyword evidence="9 17" id="KW-0732">Signal</keyword>
<dbReference type="GO" id="GO:0005576">
    <property type="term" value="C:extracellular region"/>
    <property type="evidence" value="ECO:0007669"/>
    <property type="project" value="UniProtKB-SubCell"/>
</dbReference>
<dbReference type="OrthoDB" id="3767534at2759"/>
<keyword evidence="4" id="KW-1003">Cell membrane</keyword>
<dbReference type="GO" id="GO:0005886">
    <property type="term" value="C:plasma membrane"/>
    <property type="evidence" value="ECO:0007669"/>
    <property type="project" value="UniProtKB-SubCell"/>
</dbReference>
<keyword evidence="7" id="KW-0336">GPI-anchor</keyword>
<feature type="disulfide bond" evidence="15">
    <location>
        <begin position="50"/>
        <end position="83"/>
    </location>
</feature>
<evidence type="ECO:0000259" key="18">
    <source>
        <dbReference type="PROSITE" id="PS52012"/>
    </source>
</evidence>
<name>A0A1L9SCS0_9EURO</name>
<feature type="compositionally biased region" description="Low complexity" evidence="16">
    <location>
        <begin position="164"/>
        <end position="189"/>
    </location>
</feature>
<feature type="binding site" description="axial binding residue" evidence="15">
    <location>
        <position position="45"/>
    </location>
    <ligand>
        <name>heme</name>
        <dbReference type="ChEBI" id="CHEBI:30413"/>
    </ligand>
    <ligandPart>
        <name>Fe</name>
        <dbReference type="ChEBI" id="CHEBI:18248"/>
    </ligandPart>
</feature>
<evidence type="ECO:0000256" key="4">
    <source>
        <dbReference type="ARBA" id="ARBA00022475"/>
    </source>
</evidence>
<dbReference type="RefSeq" id="XP_022579454.1">
    <property type="nucleotide sequence ID" value="XM_022727101.1"/>
</dbReference>
<keyword evidence="8 15" id="KW-0479">Metal-binding</keyword>
<evidence type="ECO:0000256" key="13">
    <source>
        <dbReference type="ARBA" id="ARBA00023180"/>
    </source>
</evidence>
<dbReference type="InterPro" id="IPR051735">
    <property type="entry name" value="CFEM_domain"/>
</dbReference>
<accession>A0A1L9SCS0</accession>
<keyword evidence="12 15" id="KW-1015">Disulfide bond</keyword>
<keyword evidence="14" id="KW-0449">Lipoprotein</keyword>
<feature type="domain" description="CFEM" evidence="18">
    <location>
        <begin position="1"/>
        <end position="112"/>
    </location>
</feature>
<dbReference type="STRING" id="1073090.A0A1L9SCS0"/>
<feature type="compositionally biased region" description="Low complexity" evidence="16">
    <location>
        <begin position="114"/>
        <end position="151"/>
    </location>
</feature>
<dbReference type="GO" id="GO:0098552">
    <property type="term" value="C:side of membrane"/>
    <property type="evidence" value="ECO:0007669"/>
    <property type="project" value="UniProtKB-KW"/>
</dbReference>
<evidence type="ECO:0000256" key="1">
    <source>
        <dbReference type="ARBA" id="ARBA00004609"/>
    </source>
</evidence>
<evidence type="ECO:0000256" key="12">
    <source>
        <dbReference type="ARBA" id="ARBA00023157"/>
    </source>
</evidence>
<keyword evidence="6 15" id="KW-0349">Heme</keyword>
<dbReference type="AlphaFoldDB" id="A0A1L9SCS0"/>
<evidence type="ECO:0000313" key="20">
    <source>
        <dbReference type="Proteomes" id="UP000184188"/>
    </source>
</evidence>
<keyword evidence="13" id="KW-0325">Glycoprotein</keyword>
<comment type="similarity">
    <text evidence="3">Belongs to the RBT5 family.</text>
</comment>
<dbReference type="Pfam" id="PF05730">
    <property type="entry name" value="CFEM"/>
    <property type="match status" value="1"/>
</dbReference>
<evidence type="ECO:0000256" key="9">
    <source>
        <dbReference type="ARBA" id="ARBA00022729"/>
    </source>
</evidence>
<sequence length="216" mass="21491">MQLTHAFIALVAAGITRAQIPNVPQCSLNCFLTALSTDGCSSLTDFACHCQKPSLVNSIAPCVQKACDVTGQSSVSSVVVSECSAAGHPISVPSVVGTASTTTLTVTAETTSCGSTAANTNTNSNPNTVSSTTTTSSSSTTQSTQVTSSSTHENSTLVPPHENTSSAPTSSTSESTTTHSTSPSHSSTTVLSNGAASMDKALAGVAAVAAAAIYVL</sequence>
<evidence type="ECO:0000256" key="6">
    <source>
        <dbReference type="ARBA" id="ARBA00022617"/>
    </source>
</evidence>
<keyword evidence="5" id="KW-0964">Secreted</keyword>
<dbReference type="Proteomes" id="UP000184188">
    <property type="component" value="Unassembled WGS sequence"/>
</dbReference>
<evidence type="ECO:0000256" key="8">
    <source>
        <dbReference type="ARBA" id="ARBA00022723"/>
    </source>
</evidence>
<keyword evidence="10 15" id="KW-0408">Iron</keyword>
<comment type="caution">
    <text evidence="15">Lacks conserved residue(s) required for the propagation of feature annotation.</text>
</comment>
<dbReference type="PROSITE" id="PS52012">
    <property type="entry name" value="CFEM"/>
    <property type="match status" value="1"/>
</dbReference>
<dbReference type="GeneID" id="34613565"/>
<evidence type="ECO:0000256" key="15">
    <source>
        <dbReference type="PROSITE-ProRule" id="PRU01356"/>
    </source>
</evidence>
<dbReference type="GO" id="GO:0046872">
    <property type="term" value="F:metal ion binding"/>
    <property type="evidence" value="ECO:0007669"/>
    <property type="project" value="UniProtKB-UniRule"/>
</dbReference>
<evidence type="ECO:0000256" key="2">
    <source>
        <dbReference type="ARBA" id="ARBA00004613"/>
    </source>
</evidence>
<evidence type="ECO:0000256" key="16">
    <source>
        <dbReference type="SAM" id="MobiDB-lite"/>
    </source>
</evidence>
<feature type="region of interest" description="Disordered" evidence="16">
    <location>
        <begin position="114"/>
        <end position="191"/>
    </location>
</feature>
<dbReference type="InterPro" id="IPR008427">
    <property type="entry name" value="Extracellular_membr_CFEM_dom"/>
</dbReference>
<evidence type="ECO:0000256" key="3">
    <source>
        <dbReference type="ARBA" id="ARBA00010031"/>
    </source>
</evidence>
<reference evidence="20" key="1">
    <citation type="journal article" date="2017" name="Genome Biol.">
        <title>Comparative genomics reveals high biological diversity and specific adaptations in the industrially and medically important fungal genus Aspergillus.</title>
        <authorList>
            <person name="de Vries R.P."/>
            <person name="Riley R."/>
            <person name="Wiebenga A."/>
            <person name="Aguilar-Osorio G."/>
            <person name="Amillis S."/>
            <person name="Uchima C.A."/>
            <person name="Anderluh G."/>
            <person name="Asadollahi M."/>
            <person name="Askin M."/>
            <person name="Barry K."/>
            <person name="Battaglia E."/>
            <person name="Bayram O."/>
            <person name="Benocci T."/>
            <person name="Braus-Stromeyer S.A."/>
            <person name="Caldana C."/>
            <person name="Canovas D."/>
            <person name="Cerqueira G.C."/>
            <person name="Chen F."/>
            <person name="Chen W."/>
            <person name="Choi C."/>
            <person name="Clum A."/>
            <person name="Dos Santos R.A."/>
            <person name="Damasio A.R."/>
            <person name="Diallinas G."/>
            <person name="Emri T."/>
            <person name="Fekete E."/>
            <person name="Flipphi M."/>
            <person name="Freyberg S."/>
            <person name="Gallo A."/>
            <person name="Gournas C."/>
            <person name="Habgood R."/>
            <person name="Hainaut M."/>
            <person name="Harispe M.L."/>
            <person name="Henrissat B."/>
            <person name="Hilden K.S."/>
            <person name="Hope R."/>
            <person name="Hossain A."/>
            <person name="Karabika E."/>
            <person name="Karaffa L."/>
            <person name="Karanyi Z."/>
            <person name="Krasevec N."/>
            <person name="Kuo A."/>
            <person name="Kusch H."/>
            <person name="LaButti K."/>
            <person name="Lagendijk E.L."/>
            <person name="Lapidus A."/>
            <person name="Levasseur A."/>
            <person name="Lindquist E."/>
            <person name="Lipzen A."/>
            <person name="Logrieco A.F."/>
            <person name="MacCabe A."/>
            <person name="Maekelae M.R."/>
            <person name="Malavazi I."/>
            <person name="Melin P."/>
            <person name="Meyer V."/>
            <person name="Mielnichuk N."/>
            <person name="Miskei M."/>
            <person name="Molnar A.P."/>
            <person name="Mule G."/>
            <person name="Ngan C.Y."/>
            <person name="Orejas M."/>
            <person name="Orosz E."/>
            <person name="Ouedraogo J.P."/>
            <person name="Overkamp K.M."/>
            <person name="Park H.-S."/>
            <person name="Perrone G."/>
            <person name="Piumi F."/>
            <person name="Punt P.J."/>
            <person name="Ram A.F."/>
            <person name="Ramon A."/>
            <person name="Rauscher S."/>
            <person name="Record E."/>
            <person name="Riano-Pachon D.M."/>
            <person name="Robert V."/>
            <person name="Roehrig J."/>
            <person name="Ruller R."/>
            <person name="Salamov A."/>
            <person name="Salih N.S."/>
            <person name="Samson R.A."/>
            <person name="Sandor E."/>
            <person name="Sanguinetti M."/>
            <person name="Schuetze T."/>
            <person name="Sepcic K."/>
            <person name="Shelest E."/>
            <person name="Sherlock G."/>
            <person name="Sophianopoulou V."/>
            <person name="Squina F.M."/>
            <person name="Sun H."/>
            <person name="Susca A."/>
            <person name="Todd R.B."/>
            <person name="Tsang A."/>
            <person name="Unkles S.E."/>
            <person name="van de Wiele N."/>
            <person name="van Rossen-Uffink D."/>
            <person name="Oliveira J.V."/>
            <person name="Vesth T.C."/>
            <person name="Visser J."/>
            <person name="Yu J.-H."/>
            <person name="Zhou M."/>
            <person name="Andersen M.R."/>
            <person name="Archer D.B."/>
            <person name="Baker S.E."/>
            <person name="Benoit I."/>
            <person name="Brakhage A.A."/>
            <person name="Braus G.H."/>
            <person name="Fischer R."/>
            <person name="Frisvad J.C."/>
            <person name="Goldman G.H."/>
            <person name="Houbraken J."/>
            <person name="Oakley B."/>
            <person name="Pocsi I."/>
            <person name="Scazzocchio C."/>
            <person name="Seiboth B."/>
            <person name="vanKuyk P.A."/>
            <person name="Wortman J."/>
            <person name="Dyer P.S."/>
            <person name="Grigoriev I.V."/>
        </authorList>
    </citation>
    <scope>NUCLEOTIDE SEQUENCE [LARGE SCALE GENOMIC DNA]</scope>
    <source>
        <strain evidence="20">CBS 506.65</strain>
    </source>
</reference>
<evidence type="ECO:0000256" key="10">
    <source>
        <dbReference type="ARBA" id="ARBA00023004"/>
    </source>
</evidence>
<evidence type="ECO:0000256" key="14">
    <source>
        <dbReference type="ARBA" id="ARBA00023288"/>
    </source>
</evidence>
<evidence type="ECO:0000256" key="7">
    <source>
        <dbReference type="ARBA" id="ARBA00022622"/>
    </source>
</evidence>
<gene>
    <name evidence="19" type="ORF">ASPZODRAFT_17856</name>
</gene>
<evidence type="ECO:0000256" key="5">
    <source>
        <dbReference type="ARBA" id="ARBA00022525"/>
    </source>
</evidence>
<feature type="chain" id="PRO_5013086693" description="CFEM domain-containing protein" evidence="17">
    <location>
        <begin position="19"/>
        <end position="216"/>
    </location>
</feature>
<comment type="subcellular location">
    <subcellularLocation>
        <location evidence="1">Cell membrane</location>
        <topology evidence="1">Lipid-anchor</topology>
        <topology evidence="1">GPI-anchor</topology>
    </subcellularLocation>
    <subcellularLocation>
        <location evidence="2">Secreted</location>
    </subcellularLocation>
</comment>
<dbReference type="EMBL" id="KV878346">
    <property type="protein sequence ID" value="OJJ44944.1"/>
    <property type="molecule type" value="Genomic_DNA"/>
</dbReference>
<keyword evidence="20" id="KW-1185">Reference proteome</keyword>
<dbReference type="PANTHER" id="PTHR37928:SF2">
    <property type="entry name" value="GPI ANCHORED CFEM DOMAIN PROTEIN (AFU_ORTHOLOGUE AFUA_6G10580)"/>
    <property type="match status" value="1"/>
</dbReference>
<dbReference type="SMART" id="SM00747">
    <property type="entry name" value="CFEM"/>
    <property type="match status" value="1"/>
</dbReference>
<protein>
    <recommendedName>
        <fullName evidence="18">CFEM domain-containing protein</fullName>
    </recommendedName>
</protein>